<proteinExistence type="predicted"/>
<organism evidence="1 2">
    <name type="scientific">Hyphodiscus hymeniophilus</name>
    <dbReference type="NCBI Taxonomy" id="353542"/>
    <lineage>
        <taxon>Eukaryota</taxon>
        <taxon>Fungi</taxon>
        <taxon>Dikarya</taxon>
        <taxon>Ascomycota</taxon>
        <taxon>Pezizomycotina</taxon>
        <taxon>Leotiomycetes</taxon>
        <taxon>Helotiales</taxon>
        <taxon>Hyphodiscaceae</taxon>
        <taxon>Hyphodiscus</taxon>
    </lineage>
</organism>
<accession>A0A9P6VPD2</accession>
<comment type="caution">
    <text evidence="1">The sequence shown here is derived from an EMBL/GenBank/DDBJ whole genome shotgun (WGS) entry which is preliminary data.</text>
</comment>
<dbReference type="InterPro" id="IPR005197">
    <property type="entry name" value="Glyco_hydro_71"/>
</dbReference>
<dbReference type="CDD" id="cd11577">
    <property type="entry name" value="GH71"/>
    <property type="match status" value="1"/>
</dbReference>
<dbReference type="GO" id="GO:0051118">
    <property type="term" value="F:glucan endo-1,3-alpha-glucosidase activity"/>
    <property type="evidence" value="ECO:0007669"/>
    <property type="project" value="InterPro"/>
</dbReference>
<dbReference type="Gene3D" id="3.20.20.80">
    <property type="entry name" value="Glycosidases"/>
    <property type="match status" value="1"/>
</dbReference>
<evidence type="ECO:0008006" key="3">
    <source>
        <dbReference type="Google" id="ProtNLM"/>
    </source>
</evidence>
<dbReference type="Proteomes" id="UP000785200">
    <property type="component" value="Unassembled WGS sequence"/>
</dbReference>
<dbReference type="OrthoDB" id="3257981at2759"/>
<keyword evidence="2" id="KW-1185">Reference proteome</keyword>
<dbReference type="Pfam" id="PF03659">
    <property type="entry name" value="Glyco_hydro_71"/>
    <property type="match status" value="1"/>
</dbReference>
<evidence type="ECO:0000313" key="2">
    <source>
        <dbReference type="Proteomes" id="UP000785200"/>
    </source>
</evidence>
<evidence type="ECO:0000313" key="1">
    <source>
        <dbReference type="EMBL" id="KAG0651384.1"/>
    </source>
</evidence>
<protein>
    <recommendedName>
        <fullName evidence="3">Glycoside hydrolase family 71 protein</fullName>
    </recommendedName>
</protein>
<sequence length="422" mass="45965">MSPQIFCHYMVGGIQESQATIDVRQAKAIGFDAFALNIISTDPWSINAIAYLFQAAAAIGFHLFLSFDMTHFAEPSQFLWLLNMYVGSPAYYHFNSLPFVSTFYGGTLTFGLPLPQLGWHVKYKQALNAQGIDTYFVPSFSDSTTPPSDMYETYPVADGLMSWDSAWPWASEGKANLSCTTDEQYTSAAKAAKKTFMMPMSSFQFKHLDASQNWYRRGELALAERIPQVLSLQPDFLQIQTWNDAGESSYIGNVWPDTIGADCAAYTDDFDHTGWQALIIPFISAYKVGATDSSEVVPLKGTVATGVFWYRSILTTATCASDPLGKPNSWENAEDVVNVAVLLSAAAVGAKINVYSGEALIGSYEGVKGLNAWSIPGLQIGAVKVEVTSQSGSTILISGTGSMDVAADAGICNYNYQVMELK</sequence>
<gene>
    <name evidence="1" type="ORF">D0Z07_1610</name>
</gene>
<dbReference type="EMBL" id="VNKQ01000004">
    <property type="protein sequence ID" value="KAG0651384.1"/>
    <property type="molecule type" value="Genomic_DNA"/>
</dbReference>
<name>A0A9P6VPD2_9HELO</name>
<reference evidence="1" key="1">
    <citation type="submission" date="2019-07" db="EMBL/GenBank/DDBJ databases">
        <title>Hyphodiscus hymeniophilus genome sequencing and assembly.</title>
        <authorList>
            <person name="Kramer G."/>
            <person name="Nodwell J."/>
        </authorList>
    </citation>
    <scope>NUCLEOTIDE SEQUENCE</scope>
    <source>
        <strain evidence="1">ATCC 34498</strain>
    </source>
</reference>
<dbReference type="AlphaFoldDB" id="A0A9P6VPD2"/>